<protein>
    <submittedName>
        <fullName evidence="1">Uncharacterized protein</fullName>
    </submittedName>
</protein>
<organism evidence="1 2">
    <name type="scientific">Streptomyces glomeratus</name>
    <dbReference type="NCBI Taxonomy" id="284452"/>
    <lineage>
        <taxon>Bacteria</taxon>
        <taxon>Bacillati</taxon>
        <taxon>Actinomycetota</taxon>
        <taxon>Actinomycetes</taxon>
        <taxon>Kitasatosporales</taxon>
        <taxon>Streptomycetaceae</taxon>
        <taxon>Streptomyces</taxon>
    </lineage>
</organism>
<accession>A0ABP6M2B9</accession>
<evidence type="ECO:0000313" key="2">
    <source>
        <dbReference type="Proteomes" id="UP001501532"/>
    </source>
</evidence>
<dbReference type="EMBL" id="BAAAUF010000054">
    <property type="protein sequence ID" value="GAA3065229.1"/>
    <property type="molecule type" value="Genomic_DNA"/>
</dbReference>
<reference evidence="2" key="1">
    <citation type="journal article" date="2019" name="Int. J. Syst. Evol. Microbiol.">
        <title>The Global Catalogue of Microorganisms (GCM) 10K type strain sequencing project: providing services to taxonomists for standard genome sequencing and annotation.</title>
        <authorList>
            <consortium name="The Broad Institute Genomics Platform"/>
            <consortium name="The Broad Institute Genome Sequencing Center for Infectious Disease"/>
            <person name="Wu L."/>
            <person name="Ma J."/>
        </authorList>
    </citation>
    <scope>NUCLEOTIDE SEQUENCE [LARGE SCALE GENOMIC DNA]</scope>
    <source>
        <strain evidence="2">JCM 9091</strain>
    </source>
</reference>
<sequence length="98" mass="10361">MTGSYAGRQYGDARIGGRLCGFGTALTALDDRARAVTDHQDGTALNSLPCRGPAPNRGHRLGFNVIAHRPEEVKVHEEGKVTAVTSAAPLHLCPSIRA</sequence>
<dbReference type="RefSeq" id="WP_234514134.1">
    <property type="nucleotide sequence ID" value="NZ_BAAAUF010000054.1"/>
</dbReference>
<gene>
    <name evidence="1" type="ORF">GCM10010448_55670</name>
</gene>
<dbReference type="Proteomes" id="UP001501532">
    <property type="component" value="Unassembled WGS sequence"/>
</dbReference>
<comment type="caution">
    <text evidence="1">The sequence shown here is derived from an EMBL/GenBank/DDBJ whole genome shotgun (WGS) entry which is preliminary data.</text>
</comment>
<evidence type="ECO:0000313" key="1">
    <source>
        <dbReference type="EMBL" id="GAA3065229.1"/>
    </source>
</evidence>
<keyword evidence="2" id="KW-1185">Reference proteome</keyword>
<name>A0ABP6M2B9_9ACTN</name>
<proteinExistence type="predicted"/>